<dbReference type="EMBL" id="MFDE01000028">
    <property type="protein sequence ID" value="OGE38141.1"/>
    <property type="molecule type" value="Genomic_DNA"/>
</dbReference>
<keyword evidence="1" id="KW-0472">Membrane</keyword>
<protein>
    <submittedName>
        <fullName evidence="2">Uncharacterized protein</fullName>
    </submittedName>
</protein>
<evidence type="ECO:0000313" key="2">
    <source>
        <dbReference type="EMBL" id="OGE38141.1"/>
    </source>
</evidence>
<keyword evidence="1" id="KW-0812">Transmembrane</keyword>
<proteinExistence type="predicted"/>
<evidence type="ECO:0000313" key="3">
    <source>
        <dbReference type="Proteomes" id="UP000176527"/>
    </source>
</evidence>
<name>A0A1F5KBZ6_9BACT</name>
<organism evidence="2 3">
    <name type="scientific">Candidatus Daviesbacteria bacterium RIFCSPHIGHO2_12_FULL_37_11</name>
    <dbReference type="NCBI Taxonomy" id="1797777"/>
    <lineage>
        <taxon>Bacteria</taxon>
        <taxon>Candidatus Daviesiibacteriota</taxon>
    </lineage>
</organism>
<reference evidence="2 3" key="1">
    <citation type="journal article" date="2016" name="Nat. Commun.">
        <title>Thousands of microbial genomes shed light on interconnected biogeochemical processes in an aquifer system.</title>
        <authorList>
            <person name="Anantharaman K."/>
            <person name="Brown C.T."/>
            <person name="Hug L.A."/>
            <person name="Sharon I."/>
            <person name="Castelle C.J."/>
            <person name="Probst A.J."/>
            <person name="Thomas B.C."/>
            <person name="Singh A."/>
            <person name="Wilkins M.J."/>
            <person name="Karaoz U."/>
            <person name="Brodie E.L."/>
            <person name="Williams K.H."/>
            <person name="Hubbard S.S."/>
            <person name="Banfield J.F."/>
        </authorList>
    </citation>
    <scope>NUCLEOTIDE SEQUENCE [LARGE SCALE GENOMIC DNA]</scope>
</reference>
<evidence type="ECO:0000256" key="1">
    <source>
        <dbReference type="SAM" id="Phobius"/>
    </source>
</evidence>
<gene>
    <name evidence="2" type="ORF">A3F00_03940</name>
</gene>
<feature type="transmembrane region" description="Helical" evidence="1">
    <location>
        <begin position="7"/>
        <end position="26"/>
    </location>
</feature>
<sequence length="357" mass="40216">MNKRKILFALDIILFLLIFVSINFIFKKSELNAQTYITEGMQVCSKSQTSSKCLENLSINFLDNFSLTEILEVLGENETKQEFFKNCHLLAHFLGREEYKRTGSVKKVFEQSLPVCLGGTFHGAAEGYLIAKKIPFEEGNDKIVATEFPRICGKESDFEKPQYFTECHHGLGHAAMFFTESDLLRALKLCDALQTENQQALCYSGVFMANADGTGSIDHPSKYGIKPEDPFYPCTILEERYLSQCYTYSVLVPYQGDLQKSIEICEGVPSSYRSACFQTIGRDRTTQSADPAELKNQCESIHDNSFQKDCIEGVAYNLVIRFGSGSPLPKQFCELVLAENKPSCETQVQAGLKRFIK</sequence>
<dbReference type="Proteomes" id="UP000176527">
    <property type="component" value="Unassembled WGS sequence"/>
</dbReference>
<accession>A0A1F5KBZ6</accession>
<comment type="caution">
    <text evidence="2">The sequence shown here is derived from an EMBL/GenBank/DDBJ whole genome shotgun (WGS) entry which is preliminary data.</text>
</comment>
<keyword evidence="1" id="KW-1133">Transmembrane helix</keyword>
<dbReference type="AlphaFoldDB" id="A0A1F5KBZ6"/>